<sequence>MPKERWRLDLREDITNAIDGVTGGTCPANIIDAVLLSVLPHLEGAYKRGLMAGRSQAGYRARRNPEEKS</sequence>
<evidence type="ECO:0000313" key="2">
    <source>
        <dbReference type="Proteomes" id="UP000245051"/>
    </source>
</evidence>
<organism evidence="1 2">
    <name type="scientific">Streptomyces spongiicola</name>
    <dbReference type="NCBI Taxonomy" id="1690221"/>
    <lineage>
        <taxon>Bacteria</taxon>
        <taxon>Bacillati</taxon>
        <taxon>Actinomycetota</taxon>
        <taxon>Actinomycetes</taxon>
        <taxon>Kitasatosporales</taxon>
        <taxon>Streptomycetaceae</taxon>
        <taxon>Streptomyces</taxon>
    </lineage>
</organism>
<keyword evidence="2" id="KW-1185">Reference proteome</keyword>
<name>A0ABM6V3I7_9ACTN</name>
<reference evidence="1 2" key="1">
    <citation type="submission" date="2018-05" db="EMBL/GenBank/DDBJ databases">
        <title>Complete genome sequence of the Type Strain of Streptomyces spongiicola HNM0071, the producer of staurosporine.</title>
        <authorList>
            <person name="Zhou S."/>
            <person name="Huang X."/>
        </authorList>
    </citation>
    <scope>NUCLEOTIDE SEQUENCE [LARGE SCALE GENOMIC DNA]</scope>
    <source>
        <strain evidence="1 2">HNM0071</strain>
    </source>
</reference>
<dbReference type="RefSeq" id="WP_109293181.1">
    <property type="nucleotide sequence ID" value="NZ_CP029254.1"/>
</dbReference>
<proteinExistence type="predicted"/>
<gene>
    <name evidence="1" type="ORF">DDQ41_03720</name>
</gene>
<evidence type="ECO:0000313" key="1">
    <source>
        <dbReference type="EMBL" id="AWK08190.1"/>
    </source>
</evidence>
<accession>A0ABM6V3I7</accession>
<dbReference type="EMBL" id="CP029254">
    <property type="protein sequence ID" value="AWK08190.1"/>
    <property type="molecule type" value="Genomic_DNA"/>
</dbReference>
<dbReference type="Proteomes" id="UP000245051">
    <property type="component" value="Chromosome"/>
</dbReference>
<protein>
    <submittedName>
        <fullName evidence="1">Uncharacterized protein</fullName>
    </submittedName>
</protein>